<evidence type="ECO:0000256" key="8">
    <source>
        <dbReference type="SAM" id="MobiDB-lite"/>
    </source>
</evidence>
<dbReference type="GO" id="GO:0000122">
    <property type="term" value="P:negative regulation of transcription by RNA polymerase II"/>
    <property type="evidence" value="ECO:0007669"/>
    <property type="project" value="TreeGrafter"/>
</dbReference>
<dbReference type="Gene3D" id="3.30.1490.490">
    <property type="match status" value="1"/>
</dbReference>
<protein>
    <recommendedName>
        <fullName evidence="9">Zinc finger C2H2 LYAR-type domain-containing protein</fullName>
    </recommendedName>
</protein>
<evidence type="ECO:0000256" key="5">
    <source>
        <dbReference type="ARBA" id="ARBA00022833"/>
    </source>
</evidence>
<comment type="caution">
    <text evidence="10">The sequence shown here is derived from an EMBL/GenBank/DDBJ whole genome shotgun (WGS) entry which is preliminary data.</text>
</comment>
<organism evidence="10 11">
    <name type="scientific">Bursaphelenchus okinawaensis</name>
    <dbReference type="NCBI Taxonomy" id="465554"/>
    <lineage>
        <taxon>Eukaryota</taxon>
        <taxon>Metazoa</taxon>
        <taxon>Ecdysozoa</taxon>
        <taxon>Nematoda</taxon>
        <taxon>Chromadorea</taxon>
        <taxon>Rhabditida</taxon>
        <taxon>Tylenchina</taxon>
        <taxon>Tylenchomorpha</taxon>
        <taxon>Aphelenchoidea</taxon>
        <taxon>Aphelenchoididae</taxon>
        <taxon>Bursaphelenchus</taxon>
    </lineage>
</organism>
<dbReference type="AlphaFoldDB" id="A0A811KNM5"/>
<reference evidence="10" key="1">
    <citation type="submission" date="2020-09" db="EMBL/GenBank/DDBJ databases">
        <authorList>
            <person name="Kikuchi T."/>
        </authorList>
    </citation>
    <scope>NUCLEOTIDE SEQUENCE</scope>
    <source>
        <strain evidence="10">SH1</strain>
    </source>
</reference>
<dbReference type="PANTHER" id="PTHR13100">
    <property type="entry name" value="CELL GROWTH-REGULATING NUCLEOLAR PROTEIN LYAR"/>
    <property type="match status" value="1"/>
</dbReference>
<name>A0A811KNM5_9BILA</name>
<comment type="subcellular location">
    <subcellularLocation>
        <location evidence="1">Nucleus</location>
    </subcellularLocation>
</comment>
<keyword evidence="2" id="KW-0479">Metal-binding</keyword>
<feature type="domain" description="Zinc finger C2H2 LYAR-type" evidence="9">
    <location>
        <begin position="28"/>
        <end position="55"/>
    </location>
</feature>
<dbReference type="EMBL" id="CAJFDH010000003">
    <property type="protein sequence ID" value="CAD5216931.1"/>
    <property type="molecule type" value="Genomic_DNA"/>
</dbReference>
<keyword evidence="5" id="KW-0862">Zinc</keyword>
<evidence type="ECO:0000256" key="3">
    <source>
        <dbReference type="ARBA" id="ARBA00022737"/>
    </source>
</evidence>
<evidence type="ECO:0000256" key="7">
    <source>
        <dbReference type="PROSITE-ProRule" id="PRU01145"/>
    </source>
</evidence>
<dbReference type="GO" id="GO:0008270">
    <property type="term" value="F:zinc ion binding"/>
    <property type="evidence" value="ECO:0007669"/>
    <property type="project" value="UniProtKB-KW"/>
</dbReference>
<keyword evidence="11" id="KW-1185">Reference proteome</keyword>
<dbReference type="Pfam" id="PF08790">
    <property type="entry name" value="zf-LYAR"/>
    <property type="match status" value="1"/>
</dbReference>
<dbReference type="InterPro" id="IPR039999">
    <property type="entry name" value="LYAR"/>
</dbReference>
<dbReference type="InterPro" id="IPR014898">
    <property type="entry name" value="Znf_C2H2_LYAR"/>
</dbReference>
<dbReference type="PANTHER" id="PTHR13100:SF10">
    <property type="entry name" value="CELL GROWTH-REGULATING NUCLEOLAR PROTEIN"/>
    <property type="match status" value="1"/>
</dbReference>
<evidence type="ECO:0000256" key="6">
    <source>
        <dbReference type="ARBA" id="ARBA00023242"/>
    </source>
</evidence>
<dbReference type="InterPro" id="IPR036236">
    <property type="entry name" value="Znf_C2H2_sf"/>
</dbReference>
<proteinExistence type="predicted"/>
<accession>A0A811KNM5</accession>
<keyword evidence="4 7" id="KW-0863">Zinc-finger</keyword>
<evidence type="ECO:0000313" key="10">
    <source>
        <dbReference type="EMBL" id="CAD5216931.1"/>
    </source>
</evidence>
<gene>
    <name evidence="10" type="ORF">BOKJ2_LOCUS6834</name>
</gene>
<keyword evidence="6" id="KW-0539">Nucleus</keyword>
<dbReference type="Proteomes" id="UP000614601">
    <property type="component" value="Unassembled WGS sequence"/>
</dbReference>
<dbReference type="OrthoDB" id="21474at2759"/>
<dbReference type="GO" id="GO:0005730">
    <property type="term" value="C:nucleolus"/>
    <property type="evidence" value="ECO:0007669"/>
    <property type="project" value="TreeGrafter"/>
</dbReference>
<evidence type="ECO:0000259" key="9">
    <source>
        <dbReference type="Pfam" id="PF08790"/>
    </source>
</evidence>
<keyword evidence="3" id="KW-0677">Repeat</keyword>
<dbReference type="EMBL" id="CAJFCW020000003">
    <property type="protein sequence ID" value="CAG9106841.1"/>
    <property type="molecule type" value="Genomic_DNA"/>
</dbReference>
<feature type="region of interest" description="Disordered" evidence="8">
    <location>
        <begin position="152"/>
        <end position="216"/>
    </location>
</feature>
<evidence type="ECO:0000256" key="4">
    <source>
        <dbReference type="ARBA" id="ARBA00022771"/>
    </source>
</evidence>
<evidence type="ECO:0000313" key="11">
    <source>
        <dbReference type="Proteomes" id="UP000614601"/>
    </source>
</evidence>
<dbReference type="Proteomes" id="UP000783686">
    <property type="component" value="Unassembled WGS sequence"/>
</dbReference>
<evidence type="ECO:0000256" key="1">
    <source>
        <dbReference type="ARBA" id="ARBA00004123"/>
    </source>
</evidence>
<evidence type="ECO:0000256" key="2">
    <source>
        <dbReference type="ARBA" id="ARBA00022723"/>
    </source>
</evidence>
<sequence>MVVFTCDRCNESLKKPKVQYHGCRQTTFTCVDCFVTFTWENFNVHNKCITEQQRYGGANFVAKDNKGEQKQMKWAEQVGAAAEFATGMTKKRLEKMSGQDNVPRKRKPFINFAQNNFGIKEFEAEKLWDELQEALAKLEDKNKVAEEEISKVEETDIGKVNHESGQTEVTATKETKKEKKRKQREAEEAYVQDETVPEVTAIKKKKKKQKEDEEGN</sequence>
<feature type="compositionally biased region" description="Basic and acidic residues" evidence="8">
    <location>
        <begin position="152"/>
        <end position="162"/>
    </location>
</feature>
<dbReference type="GO" id="GO:0003677">
    <property type="term" value="F:DNA binding"/>
    <property type="evidence" value="ECO:0007669"/>
    <property type="project" value="InterPro"/>
</dbReference>
<dbReference type="SUPFAM" id="SSF57667">
    <property type="entry name" value="beta-beta-alpha zinc fingers"/>
    <property type="match status" value="2"/>
</dbReference>
<dbReference type="PROSITE" id="PS51804">
    <property type="entry name" value="ZF_C2HC_LYAR"/>
    <property type="match status" value="1"/>
</dbReference>
<dbReference type="GO" id="GO:0006364">
    <property type="term" value="P:rRNA processing"/>
    <property type="evidence" value="ECO:0007669"/>
    <property type="project" value="TreeGrafter"/>
</dbReference>